<dbReference type="STRING" id="1903952.BIT28_20230"/>
<feature type="domain" description="Glycine transporter" evidence="8">
    <location>
        <begin position="1"/>
        <end position="52"/>
    </location>
</feature>
<keyword evidence="3" id="KW-1003">Cell membrane</keyword>
<keyword evidence="4 7" id="KW-0812">Transmembrane</keyword>
<dbReference type="InterPro" id="IPR005115">
    <property type="entry name" value="Gly_transporter"/>
</dbReference>
<evidence type="ECO:0000256" key="3">
    <source>
        <dbReference type="ARBA" id="ARBA00022475"/>
    </source>
</evidence>
<comment type="caution">
    <text evidence="9">The sequence shown here is derived from an EMBL/GenBank/DDBJ whole genome shotgun (WGS) entry which is preliminary data.</text>
</comment>
<evidence type="ECO:0000256" key="1">
    <source>
        <dbReference type="ARBA" id="ARBA00004651"/>
    </source>
</evidence>
<name>A0A1Q9G5Q3_9GAMM</name>
<comment type="subcellular location">
    <subcellularLocation>
        <location evidence="1">Cell membrane</location>
        <topology evidence="1">Multi-pass membrane protein</topology>
    </subcellularLocation>
</comment>
<organism evidence="9 10">
    <name type="scientific">Photobacterium proteolyticum</name>
    <dbReference type="NCBI Taxonomy" id="1903952"/>
    <lineage>
        <taxon>Bacteria</taxon>
        <taxon>Pseudomonadati</taxon>
        <taxon>Pseudomonadota</taxon>
        <taxon>Gammaproteobacteria</taxon>
        <taxon>Vibrionales</taxon>
        <taxon>Vibrionaceae</taxon>
        <taxon>Photobacterium</taxon>
    </lineage>
</organism>
<comment type="similarity">
    <text evidence="2">Belongs to the UPF0126 family.</text>
</comment>
<dbReference type="Pfam" id="PF03458">
    <property type="entry name" value="Gly_transporter"/>
    <property type="match status" value="2"/>
</dbReference>
<keyword evidence="10" id="KW-1185">Reference proteome</keyword>
<dbReference type="AlphaFoldDB" id="A0A1Q9G5Q3"/>
<dbReference type="EMBL" id="MJIL01000101">
    <property type="protein sequence ID" value="OLQ69311.1"/>
    <property type="molecule type" value="Genomic_DNA"/>
</dbReference>
<feature type="transmembrane region" description="Helical" evidence="7">
    <location>
        <begin position="62"/>
        <end position="80"/>
    </location>
</feature>
<dbReference type="Proteomes" id="UP000186905">
    <property type="component" value="Unassembled WGS sequence"/>
</dbReference>
<sequence>MDAFGAVVLGGLTAIGGGTIRDMAIGATPVFWMNDSTYLWVILATCITTIIAIRNQRNIPNWLLSISDAIGLAVFVGIGFEKAMQYQNLYTVATIIGVITGCGGGIVRDSLTGEIPSIFKREIYATSCFIGGIVYASSLKLGLTNATSFFLCVSCTLIARLISMNYSLSLPTVHMIEFSPTKSEKKDGIYNGYHEKV</sequence>
<evidence type="ECO:0000259" key="8">
    <source>
        <dbReference type="Pfam" id="PF03458"/>
    </source>
</evidence>
<feature type="domain" description="Glycine transporter" evidence="8">
    <location>
        <begin position="66"/>
        <end position="136"/>
    </location>
</feature>
<proteinExistence type="inferred from homology"/>
<feature type="transmembrane region" description="Helical" evidence="7">
    <location>
        <begin position="92"/>
        <end position="111"/>
    </location>
</feature>
<reference evidence="9 10" key="1">
    <citation type="submission" date="2016-09" db="EMBL/GenBank/DDBJ databases">
        <title>Photobacterium proteolyticum sp. nov. a protease producing bacterium isolated from ocean sediments of Laizhou Bay.</title>
        <authorList>
            <person name="Li Y."/>
        </authorList>
    </citation>
    <scope>NUCLEOTIDE SEQUENCE [LARGE SCALE GENOMIC DNA]</scope>
    <source>
        <strain evidence="9 10">13-12</strain>
    </source>
</reference>
<feature type="transmembrane region" description="Helical" evidence="7">
    <location>
        <begin position="123"/>
        <end position="142"/>
    </location>
</feature>
<evidence type="ECO:0000256" key="7">
    <source>
        <dbReference type="SAM" id="Phobius"/>
    </source>
</evidence>
<dbReference type="PANTHER" id="PTHR30506:SF3">
    <property type="entry name" value="UPF0126 INNER MEMBRANE PROTEIN YADS-RELATED"/>
    <property type="match status" value="1"/>
</dbReference>
<evidence type="ECO:0000256" key="5">
    <source>
        <dbReference type="ARBA" id="ARBA00022989"/>
    </source>
</evidence>
<accession>A0A1Q9G5Q3</accession>
<dbReference type="GO" id="GO:0005886">
    <property type="term" value="C:plasma membrane"/>
    <property type="evidence" value="ECO:0007669"/>
    <property type="project" value="UniProtKB-SubCell"/>
</dbReference>
<gene>
    <name evidence="9" type="ORF">BIT28_20230</name>
</gene>
<evidence type="ECO:0000313" key="10">
    <source>
        <dbReference type="Proteomes" id="UP000186905"/>
    </source>
</evidence>
<protein>
    <recommendedName>
        <fullName evidence="8">Glycine transporter domain-containing protein</fullName>
    </recommendedName>
</protein>
<evidence type="ECO:0000313" key="9">
    <source>
        <dbReference type="EMBL" id="OLQ69311.1"/>
    </source>
</evidence>
<evidence type="ECO:0000256" key="2">
    <source>
        <dbReference type="ARBA" id="ARBA00008193"/>
    </source>
</evidence>
<dbReference type="PANTHER" id="PTHR30506">
    <property type="entry name" value="INNER MEMBRANE PROTEIN"/>
    <property type="match status" value="1"/>
</dbReference>
<keyword evidence="6 7" id="KW-0472">Membrane</keyword>
<evidence type="ECO:0000256" key="4">
    <source>
        <dbReference type="ARBA" id="ARBA00022692"/>
    </source>
</evidence>
<keyword evidence="5 7" id="KW-1133">Transmembrane helix</keyword>
<feature type="transmembrane region" description="Helical" evidence="7">
    <location>
        <begin position="36"/>
        <end position="53"/>
    </location>
</feature>
<evidence type="ECO:0000256" key="6">
    <source>
        <dbReference type="ARBA" id="ARBA00023136"/>
    </source>
</evidence>